<evidence type="ECO:0000313" key="2">
    <source>
        <dbReference type="EMBL" id="KAJ1097030.1"/>
    </source>
</evidence>
<organism evidence="2 3">
    <name type="scientific">Pleurodeles waltl</name>
    <name type="common">Iberian ribbed newt</name>
    <dbReference type="NCBI Taxonomy" id="8319"/>
    <lineage>
        <taxon>Eukaryota</taxon>
        <taxon>Metazoa</taxon>
        <taxon>Chordata</taxon>
        <taxon>Craniata</taxon>
        <taxon>Vertebrata</taxon>
        <taxon>Euteleostomi</taxon>
        <taxon>Amphibia</taxon>
        <taxon>Batrachia</taxon>
        <taxon>Caudata</taxon>
        <taxon>Salamandroidea</taxon>
        <taxon>Salamandridae</taxon>
        <taxon>Pleurodelinae</taxon>
        <taxon>Pleurodeles</taxon>
    </lineage>
</organism>
<feature type="compositionally biased region" description="Basic and acidic residues" evidence="1">
    <location>
        <begin position="63"/>
        <end position="81"/>
    </location>
</feature>
<dbReference type="AlphaFoldDB" id="A0AAV7M2K1"/>
<proteinExistence type="predicted"/>
<dbReference type="EMBL" id="JANPWB010000014">
    <property type="protein sequence ID" value="KAJ1097030.1"/>
    <property type="molecule type" value="Genomic_DNA"/>
</dbReference>
<accession>A0AAV7M2K1</accession>
<feature type="compositionally biased region" description="Basic and acidic residues" evidence="1">
    <location>
        <begin position="14"/>
        <end position="26"/>
    </location>
</feature>
<feature type="region of interest" description="Disordered" evidence="1">
    <location>
        <begin position="1"/>
        <end position="123"/>
    </location>
</feature>
<feature type="compositionally biased region" description="Basic and acidic residues" evidence="1">
    <location>
        <begin position="34"/>
        <end position="51"/>
    </location>
</feature>
<protein>
    <submittedName>
        <fullName evidence="2">Uncharacterized protein</fullName>
    </submittedName>
</protein>
<feature type="compositionally biased region" description="Basic and acidic residues" evidence="1">
    <location>
        <begin position="90"/>
        <end position="108"/>
    </location>
</feature>
<dbReference type="Proteomes" id="UP001066276">
    <property type="component" value="Chromosome 10"/>
</dbReference>
<name>A0AAV7M2K1_PLEWA</name>
<keyword evidence="3" id="KW-1185">Reference proteome</keyword>
<feature type="compositionally biased region" description="Acidic residues" evidence="1">
    <location>
        <begin position="52"/>
        <end position="62"/>
    </location>
</feature>
<comment type="caution">
    <text evidence="2">The sequence shown here is derived from an EMBL/GenBank/DDBJ whole genome shotgun (WGS) entry which is preliminary data.</text>
</comment>
<gene>
    <name evidence="2" type="ORF">NDU88_002159</name>
</gene>
<reference evidence="2" key="1">
    <citation type="journal article" date="2022" name="bioRxiv">
        <title>Sequencing and chromosome-scale assembly of the giantPleurodeles waltlgenome.</title>
        <authorList>
            <person name="Brown T."/>
            <person name="Elewa A."/>
            <person name="Iarovenko S."/>
            <person name="Subramanian E."/>
            <person name="Araus A.J."/>
            <person name="Petzold A."/>
            <person name="Susuki M."/>
            <person name="Suzuki K.-i.T."/>
            <person name="Hayashi T."/>
            <person name="Toyoda A."/>
            <person name="Oliveira C."/>
            <person name="Osipova E."/>
            <person name="Leigh N.D."/>
            <person name="Simon A."/>
            <person name="Yun M.H."/>
        </authorList>
    </citation>
    <scope>NUCLEOTIDE SEQUENCE</scope>
    <source>
        <strain evidence="2">20211129_DDA</strain>
        <tissue evidence="2">Liver</tissue>
    </source>
</reference>
<sequence length="135" mass="14900">METEVALSCLSRTPGDESRKDIDTRRGCVNVAGKGEDIARETRNRADTNTEREDDTNTEEEQGGEKQAGEKIWGRDGRELKTALAEENYTETKGRVEEKQADTERSGDSEGPPASQEGRGSPRYVTACAAIWGQY</sequence>
<evidence type="ECO:0000313" key="3">
    <source>
        <dbReference type="Proteomes" id="UP001066276"/>
    </source>
</evidence>
<evidence type="ECO:0000256" key="1">
    <source>
        <dbReference type="SAM" id="MobiDB-lite"/>
    </source>
</evidence>